<dbReference type="STRING" id="1817821.A2717_02605"/>
<dbReference type="GO" id="GO:0003677">
    <property type="term" value="F:DNA binding"/>
    <property type="evidence" value="ECO:0007669"/>
    <property type="project" value="UniProtKB-KW"/>
</dbReference>
<dbReference type="SMART" id="SM00493">
    <property type="entry name" value="TOPRIM"/>
    <property type="match status" value="1"/>
</dbReference>
<keyword evidence="6" id="KW-0460">Magnesium</keyword>
<dbReference type="SMART" id="SM00437">
    <property type="entry name" value="TOP1Ac"/>
    <property type="match status" value="1"/>
</dbReference>
<protein>
    <recommendedName>
        <fullName evidence="10">DNA topoisomerase 1</fullName>
        <ecNumber evidence="10">5.6.2.1</ecNumber>
    </recommendedName>
    <alternativeName>
        <fullName evidence="10">DNA topoisomerase I</fullName>
    </alternativeName>
</protein>
<dbReference type="InterPro" id="IPR023405">
    <property type="entry name" value="Topo_IA_core_domain"/>
</dbReference>
<dbReference type="HAMAP" id="MF_00952">
    <property type="entry name" value="Topoisom_1_prok"/>
    <property type="match status" value="1"/>
</dbReference>
<dbReference type="GO" id="GO:0008270">
    <property type="term" value="F:zinc ion binding"/>
    <property type="evidence" value="ECO:0007669"/>
    <property type="project" value="UniProtKB-KW"/>
</dbReference>
<dbReference type="InterPro" id="IPR005733">
    <property type="entry name" value="TopoI_bac-type"/>
</dbReference>
<evidence type="ECO:0000256" key="6">
    <source>
        <dbReference type="ARBA" id="ARBA00022842"/>
    </source>
</evidence>
<dbReference type="GO" id="GO:0003917">
    <property type="term" value="F:DNA topoisomerase type I (single strand cut, ATP-independent) activity"/>
    <property type="evidence" value="ECO:0007669"/>
    <property type="project" value="UniProtKB-UniRule"/>
</dbReference>
<evidence type="ECO:0000256" key="8">
    <source>
        <dbReference type="ARBA" id="ARBA00023125"/>
    </source>
</evidence>
<dbReference type="PROSITE" id="PS00396">
    <property type="entry name" value="TOPO_IA_1"/>
    <property type="match status" value="1"/>
</dbReference>
<dbReference type="InterPro" id="IPR000380">
    <property type="entry name" value="Topo_IA"/>
</dbReference>
<feature type="site" description="Interaction with DNA" evidence="10">
    <location>
        <position position="144"/>
    </location>
</feature>
<dbReference type="InterPro" id="IPR013824">
    <property type="entry name" value="Topo_IA_cen_sub1"/>
</dbReference>
<dbReference type="InterPro" id="IPR013498">
    <property type="entry name" value="Topo_IA_Znf"/>
</dbReference>
<dbReference type="AlphaFoldDB" id="A0A1F5NA03"/>
<dbReference type="InterPro" id="IPR003601">
    <property type="entry name" value="Topo_IA_2"/>
</dbReference>
<feature type="site" description="Interaction with DNA" evidence="10">
    <location>
        <position position="307"/>
    </location>
</feature>
<evidence type="ECO:0000256" key="4">
    <source>
        <dbReference type="ARBA" id="ARBA00022771"/>
    </source>
</evidence>
<dbReference type="GO" id="GO:0005694">
    <property type="term" value="C:chromosome"/>
    <property type="evidence" value="ECO:0007669"/>
    <property type="project" value="InterPro"/>
</dbReference>
<feature type="compositionally biased region" description="Basic and acidic residues" evidence="11">
    <location>
        <begin position="347"/>
        <end position="365"/>
    </location>
</feature>
<keyword evidence="3" id="KW-0479">Metal-binding</keyword>
<evidence type="ECO:0000313" key="15">
    <source>
        <dbReference type="Proteomes" id="UP000177610"/>
    </source>
</evidence>
<dbReference type="SMART" id="SM00436">
    <property type="entry name" value="TOP1Bc"/>
    <property type="match status" value="1"/>
</dbReference>
<accession>A0A1F5NA03</accession>
<dbReference type="PROSITE" id="PS52039">
    <property type="entry name" value="TOPO_IA_2"/>
    <property type="match status" value="1"/>
</dbReference>
<dbReference type="Pfam" id="PF01396">
    <property type="entry name" value="Zn_ribbon_Top1"/>
    <property type="match status" value="3"/>
</dbReference>
<dbReference type="CDD" id="cd00186">
    <property type="entry name" value="TOP1Ac"/>
    <property type="match status" value="1"/>
</dbReference>
<keyword evidence="4" id="KW-0863">Zinc-finger</keyword>
<feature type="site" description="Interaction with DNA" evidence="10">
    <location>
        <position position="148"/>
    </location>
</feature>
<dbReference type="InterPro" id="IPR034149">
    <property type="entry name" value="TOPRIM_TopoI"/>
</dbReference>
<comment type="caution">
    <text evidence="14">The sequence shown here is derived from an EMBL/GenBank/DDBJ whole genome shotgun (WGS) entry which is preliminary data.</text>
</comment>
<feature type="region of interest" description="Interaction with DNA" evidence="10">
    <location>
        <begin position="168"/>
        <end position="173"/>
    </location>
</feature>
<feature type="domain" description="Toprim" evidence="12">
    <location>
        <begin position="3"/>
        <end position="118"/>
    </location>
</feature>
<sequence>MAKSLVIVESPTKAKTISKFLDGKYKVEASFGHIRDLPTSKMGIDIEHDFEPTYVIPPKAKKKIAELKKLAKDAEEIILATDEDREGEAIAWHLVEALGLNKTHKPEAKIKRIVFHEITRSAIETAMEHPRELDIDLVDAQQARRVLDRLVGYELSPFLWKKVKRGLSAGRVQSVAVRLVVDREREIQKFTPEEYWNIIATFHKDNNFLGKLNKIDGKTLDKLGIKNETQAKKILADLANRPAEVTEVTKKEVRRNPAAPFITSSLQQEAARKLGFSAKQTMMYAQQLYEGVELGDGSATGLITYMRTDSVNLSEFALDSAHKAIMERYGKDYLLDTPRKYASRSKNAQEAHEAIRPTDLQRDPESLKDHLDRNQHRLYDLIWKRTIASQMPEAVFDQTAVDIEIKGDKKYTFRANGQVIKFDGFMKVYLEGTDEEEPTEEDLPAMPRGGPDDKAWQAGGLLPELKVGDKPKVVKILPKQSFTQPLPRYTDATLIKALEEQGIGRPSTYAPTLTTIQERDYVNKIDKKYHPTEMGFIVNDILVEHFPKIVDLQFTALMEDELDGIATGEKAWVPVIKEFYGPFHENLKTKEKEVERHVEILDEKCPLSGHPLQIKFGRFGKFVACTNYPECKFTRPMPEEQKLIEENSGEICDVCGRPMIVKFGRFGAFLGCSGYPDCKNIKKIQKGTGVTCPSCGEGELVERRSKRGIFYSCSKYPKCKFLMNGKPTGEKCPQSGDLLMETKNGTLKCSNKECDYEREAAPAEVEKAK</sequence>
<dbReference type="GO" id="GO:0006265">
    <property type="term" value="P:DNA topological change"/>
    <property type="evidence" value="ECO:0007669"/>
    <property type="project" value="UniProtKB-UniRule"/>
</dbReference>
<keyword evidence="5" id="KW-0862">Zinc</keyword>
<gene>
    <name evidence="10" type="primary">topA</name>
    <name evidence="14" type="ORF">A2717_02605</name>
</gene>
<comment type="function">
    <text evidence="10">Releases the supercoiling and torsional tension of DNA, which is introduced during the DNA replication and transcription, by transiently cleaving and rejoining one strand of the DNA duplex. Introduces a single-strand break via transesterification at a target site in duplex DNA. The scissile phosphodiester is attacked by the catalytic tyrosine of the enzyme, resulting in the formation of a DNA-(5'-phosphotyrosyl)-enzyme intermediate and the expulsion of a 3'-OH DNA strand. The free DNA strand then undergoes passage around the unbroken strand, thus removing DNA supercoils. Finally, in the religation step, the DNA 3'-OH attacks the covalent intermediate to expel the active-site tyrosine and restore the DNA phosphodiester backbone.</text>
</comment>
<keyword evidence="9 10" id="KW-0413">Isomerase</keyword>
<dbReference type="Gene3D" id="3.40.50.140">
    <property type="match status" value="1"/>
</dbReference>
<dbReference type="EMBL" id="MFEH01000001">
    <property type="protein sequence ID" value="OGE74403.1"/>
    <property type="molecule type" value="Genomic_DNA"/>
</dbReference>
<proteinExistence type="inferred from homology"/>
<comment type="similarity">
    <text evidence="2 10">Belongs to the type IA topoisomerase family.</text>
</comment>
<dbReference type="InterPro" id="IPR003602">
    <property type="entry name" value="Topo_IA_DNA-bd_dom"/>
</dbReference>
<feature type="site" description="Interaction with DNA" evidence="10">
    <location>
        <position position="145"/>
    </location>
</feature>
<evidence type="ECO:0000256" key="2">
    <source>
        <dbReference type="ARBA" id="ARBA00009446"/>
    </source>
</evidence>
<evidence type="ECO:0000256" key="1">
    <source>
        <dbReference type="ARBA" id="ARBA00000213"/>
    </source>
</evidence>
<evidence type="ECO:0000259" key="12">
    <source>
        <dbReference type="PROSITE" id="PS50880"/>
    </source>
</evidence>
<name>A0A1F5NA03_9BACT</name>
<dbReference type="Gene3D" id="3.30.65.10">
    <property type="entry name" value="Bacterial Topoisomerase I, domain 1"/>
    <property type="match status" value="2"/>
</dbReference>
<dbReference type="PANTHER" id="PTHR42785:SF1">
    <property type="entry name" value="DNA TOPOISOMERASE"/>
    <property type="match status" value="1"/>
</dbReference>
<feature type="site" description="Interaction with DNA" evidence="10">
    <location>
        <position position="519"/>
    </location>
</feature>
<feature type="site" description="Interaction with DNA" evidence="10">
    <location>
        <position position="153"/>
    </location>
</feature>
<reference evidence="14 15" key="1">
    <citation type="journal article" date="2016" name="Nat. Commun.">
        <title>Thousands of microbial genomes shed light on interconnected biogeochemical processes in an aquifer system.</title>
        <authorList>
            <person name="Anantharaman K."/>
            <person name="Brown C.T."/>
            <person name="Hug L.A."/>
            <person name="Sharon I."/>
            <person name="Castelle C.J."/>
            <person name="Probst A.J."/>
            <person name="Thomas B.C."/>
            <person name="Singh A."/>
            <person name="Wilkins M.J."/>
            <person name="Karaoz U."/>
            <person name="Brodie E.L."/>
            <person name="Williams K.H."/>
            <person name="Hubbard S.S."/>
            <person name="Banfield J.F."/>
        </authorList>
    </citation>
    <scope>NUCLEOTIDE SEQUENCE [LARGE SCALE GENOMIC DNA]</scope>
</reference>
<dbReference type="SUPFAM" id="SSF57783">
    <property type="entry name" value="Zinc beta-ribbon"/>
    <property type="match status" value="3"/>
</dbReference>
<dbReference type="InterPro" id="IPR013826">
    <property type="entry name" value="Topo_IA_cen_sub3"/>
</dbReference>
<dbReference type="CDD" id="cd03363">
    <property type="entry name" value="TOPRIM_TopoIA_TopoI"/>
    <property type="match status" value="1"/>
</dbReference>
<feature type="active site" description="O-(5'-phospho-DNA)-tyrosine intermediate" evidence="10">
    <location>
        <position position="305"/>
    </location>
</feature>
<evidence type="ECO:0000256" key="10">
    <source>
        <dbReference type="HAMAP-Rule" id="MF_00952"/>
    </source>
</evidence>
<feature type="site" description="Interaction with DNA" evidence="10">
    <location>
        <position position="160"/>
    </location>
</feature>
<comment type="catalytic activity">
    <reaction evidence="1 10">
        <text>ATP-independent breakage of single-stranded DNA, followed by passage and rejoining.</text>
        <dbReference type="EC" id="5.6.2.1"/>
    </reaction>
</comment>
<feature type="region of interest" description="Disordered" evidence="11">
    <location>
        <begin position="345"/>
        <end position="365"/>
    </location>
</feature>
<dbReference type="PANTHER" id="PTHR42785">
    <property type="entry name" value="DNA TOPOISOMERASE, TYPE IA, CORE"/>
    <property type="match status" value="1"/>
</dbReference>
<dbReference type="NCBIfam" id="TIGR01051">
    <property type="entry name" value="topA_bact"/>
    <property type="match status" value="1"/>
</dbReference>
<dbReference type="PROSITE" id="PS50880">
    <property type="entry name" value="TOPRIM"/>
    <property type="match status" value="1"/>
</dbReference>
<dbReference type="Pfam" id="PF01751">
    <property type="entry name" value="Toprim"/>
    <property type="match status" value="1"/>
</dbReference>
<evidence type="ECO:0000259" key="13">
    <source>
        <dbReference type="PROSITE" id="PS52039"/>
    </source>
</evidence>
<organism evidence="14 15">
    <name type="scientific">Candidatus Doudnabacteria bacterium RIFCSPHIGHO2_01_FULL_41_86</name>
    <dbReference type="NCBI Taxonomy" id="1817821"/>
    <lineage>
        <taxon>Bacteria</taxon>
        <taxon>Candidatus Doudnaibacteriota</taxon>
    </lineage>
</organism>
<dbReference type="Gene3D" id="2.70.20.10">
    <property type="entry name" value="Topoisomerase I, domain 3"/>
    <property type="match status" value="1"/>
</dbReference>
<keyword evidence="7 10" id="KW-0799">Topoisomerase</keyword>
<dbReference type="InterPro" id="IPR013825">
    <property type="entry name" value="Topo_IA_cen_sub2"/>
</dbReference>
<feature type="site" description="Interaction with DNA" evidence="10">
    <location>
        <position position="33"/>
    </location>
</feature>
<dbReference type="SUPFAM" id="SSF56712">
    <property type="entry name" value="Prokaryotic type I DNA topoisomerase"/>
    <property type="match status" value="1"/>
</dbReference>
<evidence type="ECO:0000256" key="7">
    <source>
        <dbReference type="ARBA" id="ARBA00023029"/>
    </source>
</evidence>
<dbReference type="Pfam" id="PF01131">
    <property type="entry name" value="Topoisom_bac"/>
    <property type="match status" value="1"/>
</dbReference>
<dbReference type="Gene3D" id="1.10.290.10">
    <property type="entry name" value="Topoisomerase I, domain 4"/>
    <property type="match status" value="1"/>
</dbReference>
<evidence type="ECO:0000256" key="9">
    <source>
        <dbReference type="ARBA" id="ARBA00023235"/>
    </source>
</evidence>
<comment type="subunit">
    <text evidence="10">Monomer.</text>
</comment>
<evidence type="ECO:0000256" key="5">
    <source>
        <dbReference type="ARBA" id="ARBA00022833"/>
    </source>
</evidence>
<dbReference type="InterPro" id="IPR028612">
    <property type="entry name" value="Topoisom_1_IA"/>
</dbReference>
<feature type="domain" description="Topo IA-type catalytic" evidence="13">
    <location>
        <begin position="134"/>
        <end position="587"/>
    </location>
</feature>
<dbReference type="Proteomes" id="UP000177610">
    <property type="component" value="Unassembled WGS sequence"/>
</dbReference>
<dbReference type="PRINTS" id="PR00417">
    <property type="entry name" value="PRTPISMRASEI"/>
</dbReference>
<evidence type="ECO:0000256" key="3">
    <source>
        <dbReference type="ARBA" id="ARBA00022723"/>
    </source>
</evidence>
<dbReference type="InterPro" id="IPR006171">
    <property type="entry name" value="TOPRIM_dom"/>
</dbReference>
<dbReference type="InterPro" id="IPR023406">
    <property type="entry name" value="Topo_IA_AS"/>
</dbReference>
<dbReference type="Gene3D" id="1.10.460.10">
    <property type="entry name" value="Topoisomerase I, domain 2"/>
    <property type="match status" value="1"/>
</dbReference>
<keyword evidence="8 10" id="KW-0238">DNA-binding</keyword>
<dbReference type="InterPro" id="IPR013497">
    <property type="entry name" value="Topo_IA_cen"/>
</dbReference>
<evidence type="ECO:0000256" key="11">
    <source>
        <dbReference type="SAM" id="MobiDB-lite"/>
    </source>
</evidence>
<evidence type="ECO:0000313" key="14">
    <source>
        <dbReference type="EMBL" id="OGE74403.1"/>
    </source>
</evidence>
<dbReference type="EC" id="5.6.2.1" evidence="10"/>